<dbReference type="SUPFAM" id="SSF55785">
    <property type="entry name" value="PYP-like sensor domain (PAS domain)"/>
    <property type="match status" value="1"/>
</dbReference>
<dbReference type="CDD" id="cd00130">
    <property type="entry name" value="PAS"/>
    <property type="match status" value="1"/>
</dbReference>
<dbReference type="PANTHER" id="PTHR43047">
    <property type="entry name" value="TWO-COMPONENT HISTIDINE PROTEIN KINASE"/>
    <property type="match status" value="1"/>
</dbReference>
<evidence type="ECO:0000313" key="10">
    <source>
        <dbReference type="Proteomes" id="UP000664844"/>
    </source>
</evidence>
<feature type="domain" description="Histidine kinase" evidence="7">
    <location>
        <begin position="328"/>
        <end position="566"/>
    </location>
</feature>
<dbReference type="SMART" id="SM00387">
    <property type="entry name" value="HATPase_c"/>
    <property type="match status" value="1"/>
</dbReference>
<dbReference type="InterPro" id="IPR003661">
    <property type="entry name" value="HisK_dim/P_dom"/>
</dbReference>
<dbReference type="CDD" id="cd16922">
    <property type="entry name" value="HATPase_EvgS-ArcB-TorS-like"/>
    <property type="match status" value="1"/>
</dbReference>
<dbReference type="InterPro" id="IPR000014">
    <property type="entry name" value="PAS"/>
</dbReference>
<evidence type="ECO:0000256" key="4">
    <source>
        <dbReference type="ARBA" id="ARBA00022679"/>
    </source>
</evidence>
<dbReference type="PRINTS" id="PR00344">
    <property type="entry name" value="BCTRLSENSOR"/>
</dbReference>
<evidence type="ECO:0000259" key="8">
    <source>
        <dbReference type="PROSITE" id="PS50112"/>
    </source>
</evidence>
<evidence type="ECO:0000256" key="5">
    <source>
        <dbReference type="ARBA" id="ARBA00022777"/>
    </source>
</evidence>
<dbReference type="NCBIfam" id="TIGR00229">
    <property type="entry name" value="sensory_box"/>
    <property type="match status" value="1"/>
</dbReference>
<dbReference type="EMBL" id="JAFLQW010000090">
    <property type="protein sequence ID" value="MBO0348230.1"/>
    <property type="molecule type" value="Genomic_DNA"/>
</dbReference>
<feature type="domain" description="PAS" evidence="8">
    <location>
        <begin position="196"/>
        <end position="231"/>
    </location>
</feature>
<dbReference type="Gene3D" id="3.30.565.10">
    <property type="entry name" value="Histidine kinase-like ATPase, C-terminal domain"/>
    <property type="match status" value="1"/>
</dbReference>
<dbReference type="CDD" id="cd00082">
    <property type="entry name" value="HisKA"/>
    <property type="match status" value="1"/>
</dbReference>
<evidence type="ECO:0000256" key="2">
    <source>
        <dbReference type="ARBA" id="ARBA00012438"/>
    </source>
</evidence>
<evidence type="ECO:0000313" key="9">
    <source>
        <dbReference type="EMBL" id="MBO0348230.1"/>
    </source>
</evidence>
<dbReference type="EC" id="2.7.13.3" evidence="2"/>
<keyword evidence="6" id="KW-0902">Two-component regulatory system</keyword>
<dbReference type="Gene3D" id="1.10.287.130">
    <property type="match status" value="1"/>
</dbReference>
<dbReference type="InterPro" id="IPR003594">
    <property type="entry name" value="HATPase_dom"/>
</dbReference>
<dbReference type="Gene3D" id="3.30.450.20">
    <property type="entry name" value="PAS domain"/>
    <property type="match status" value="2"/>
</dbReference>
<dbReference type="InterPro" id="IPR035965">
    <property type="entry name" value="PAS-like_dom_sf"/>
</dbReference>
<dbReference type="PANTHER" id="PTHR43047:SF72">
    <property type="entry name" value="OSMOSENSING HISTIDINE PROTEIN KINASE SLN1"/>
    <property type="match status" value="1"/>
</dbReference>
<evidence type="ECO:0000259" key="7">
    <source>
        <dbReference type="PROSITE" id="PS50109"/>
    </source>
</evidence>
<dbReference type="InterPro" id="IPR004358">
    <property type="entry name" value="Sig_transdc_His_kin-like_C"/>
</dbReference>
<comment type="catalytic activity">
    <reaction evidence="1">
        <text>ATP + protein L-histidine = ADP + protein N-phospho-L-histidine.</text>
        <dbReference type="EC" id="2.7.13.3"/>
    </reaction>
</comment>
<keyword evidence="5" id="KW-0418">Kinase</keyword>
<reference evidence="9 10" key="1">
    <citation type="submission" date="2021-03" db="EMBL/GenBank/DDBJ databases">
        <title>Metabolic Capacity of the Antarctic Cyanobacterium Phormidium pseudopriestleyi that Sustains Oxygenic Photosynthesis in the Presence of Hydrogen Sulfide.</title>
        <authorList>
            <person name="Lumian J.E."/>
            <person name="Jungblut A.D."/>
            <person name="Dillon M.L."/>
            <person name="Hawes I."/>
            <person name="Doran P.T."/>
            <person name="Mackey T.J."/>
            <person name="Dick G.J."/>
            <person name="Grettenberger C.L."/>
            <person name="Sumner D.Y."/>
        </authorList>
    </citation>
    <scope>NUCLEOTIDE SEQUENCE [LARGE SCALE GENOMIC DNA]</scope>
    <source>
        <strain evidence="9 10">FRX01</strain>
    </source>
</reference>
<evidence type="ECO:0000256" key="1">
    <source>
        <dbReference type="ARBA" id="ARBA00000085"/>
    </source>
</evidence>
<dbReference type="Proteomes" id="UP000664844">
    <property type="component" value="Unassembled WGS sequence"/>
</dbReference>
<dbReference type="InterPro" id="IPR005467">
    <property type="entry name" value="His_kinase_dom"/>
</dbReference>
<dbReference type="SUPFAM" id="SSF47384">
    <property type="entry name" value="Homodimeric domain of signal transducing histidine kinase"/>
    <property type="match status" value="1"/>
</dbReference>
<evidence type="ECO:0000256" key="6">
    <source>
        <dbReference type="ARBA" id="ARBA00023012"/>
    </source>
</evidence>
<dbReference type="InterPro" id="IPR036097">
    <property type="entry name" value="HisK_dim/P_sf"/>
</dbReference>
<dbReference type="RefSeq" id="WP_207086786.1">
    <property type="nucleotide sequence ID" value="NZ_JAFLQW010000090.1"/>
</dbReference>
<accession>A0ABS3FMC1</accession>
<dbReference type="Pfam" id="PF13426">
    <property type="entry name" value="PAS_9"/>
    <property type="match status" value="1"/>
</dbReference>
<dbReference type="SUPFAM" id="SSF55874">
    <property type="entry name" value="ATPase domain of HSP90 chaperone/DNA topoisomerase II/histidine kinase"/>
    <property type="match status" value="1"/>
</dbReference>
<dbReference type="PROSITE" id="PS50109">
    <property type="entry name" value="HIS_KIN"/>
    <property type="match status" value="1"/>
</dbReference>
<evidence type="ECO:0000256" key="3">
    <source>
        <dbReference type="ARBA" id="ARBA00022553"/>
    </source>
</evidence>
<sequence length="602" mass="68144">MVSVSKTRNRALLKAIPDAIFWIHKDGTCLDYQPPKNFTLWAGCANPGQKLQPEGIENLSDRTYIGKKWWEIWPLEVIEQCREFLERAIATVREQLFEVELSGKDCLCSVQFPPLNSTNPHPYFPSIHEIKIVPSSDHELLVLVRDITQVKQTESQLRHELERKALQLHQTVLTLEAEKSHRQQIEEILAFTQFSLNRAGDSVFWVNSNAQFFYVNEAACLSLGYSREELILMTIHDINLDLPKNVWSDYWDEIKRHGSFTIECYHQTKEGKRFPVESTVNYLEFNGKEYNCILARDITDRKQFEAQLLETKTAAEAANRAKSTFLANMSHELRTPLNAIIGYSELLQEDARDIGINDAEFLGDLRSINTAGKHLLALIGDILDYSKIESGKMQLFLESFNLDEAITQICHTAQPLVEKNSNQLVVQFSGELGPMSADLTKMRQILFNLLSNAAKFTCQGKIEMAVTKQLRSAIPLALTPEQESSLNDLFVVFKICDTGIGMSPEQLDNLFQAFMQADASTTREYGGTGLGLAISRLFSQMMGGDILVESELGVGSTFTVYLPIEVKLPQPDENNWQEPSVPKAAIGQKLLREDEVLEQFKP</sequence>
<dbReference type="InterPro" id="IPR036890">
    <property type="entry name" value="HATPase_C_sf"/>
</dbReference>
<dbReference type="SMART" id="SM00388">
    <property type="entry name" value="HisKA"/>
    <property type="match status" value="1"/>
</dbReference>
<keyword evidence="3" id="KW-0597">Phosphoprotein</keyword>
<protein>
    <recommendedName>
        <fullName evidence="2">histidine kinase</fullName>
        <ecNumber evidence="2">2.7.13.3</ecNumber>
    </recommendedName>
</protein>
<keyword evidence="10" id="KW-1185">Reference proteome</keyword>
<dbReference type="Pfam" id="PF00512">
    <property type="entry name" value="HisKA"/>
    <property type="match status" value="1"/>
</dbReference>
<proteinExistence type="predicted"/>
<organism evidence="9 10">
    <name type="scientific">Phormidium pseudopriestleyi FRX01</name>
    <dbReference type="NCBI Taxonomy" id="1759528"/>
    <lineage>
        <taxon>Bacteria</taxon>
        <taxon>Bacillati</taxon>
        <taxon>Cyanobacteriota</taxon>
        <taxon>Cyanophyceae</taxon>
        <taxon>Oscillatoriophycideae</taxon>
        <taxon>Oscillatoriales</taxon>
        <taxon>Oscillatoriaceae</taxon>
        <taxon>Phormidium</taxon>
    </lineage>
</organism>
<dbReference type="PROSITE" id="PS50112">
    <property type="entry name" value="PAS"/>
    <property type="match status" value="1"/>
</dbReference>
<name>A0ABS3FMC1_9CYAN</name>
<gene>
    <name evidence="9" type="ORF">J0895_03750</name>
</gene>
<comment type="caution">
    <text evidence="9">The sequence shown here is derived from an EMBL/GenBank/DDBJ whole genome shotgun (WGS) entry which is preliminary data.</text>
</comment>
<keyword evidence="4" id="KW-0808">Transferase</keyword>
<dbReference type="Pfam" id="PF02518">
    <property type="entry name" value="HATPase_c"/>
    <property type="match status" value="1"/>
</dbReference>